<dbReference type="PANTHER" id="PTHR43610:SF1">
    <property type="entry name" value="N-ACETYLTRANSFERASE DOMAIN-CONTAINING PROTEIN"/>
    <property type="match status" value="1"/>
</dbReference>
<dbReference type="PANTHER" id="PTHR43610">
    <property type="entry name" value="BLL6696 PROTEIN"/>
    <property type="match status" value="1"/>
</dbReference>
<name>A0ABR9ZIF4_9CORY</name>
<proteinExistence type="predicted"/>
<dbReference type="InterPro" id="IPR000182">
    <property type="entry name" value="GNAT_dom"/>
</dbReference>
<dbReference type="RefSeq" id="WP_194555980.1">
    <property type="nucleotide sequence ID" value="NZ_JADKMY010000001.1"/>
</dbReference>
<evidence type="ECO:0000259" key="1">
    <source>
        <dbReference type="PROSITE" id="PS51186"/>
    </source>
</evidence>
<reference evidence="2 3" key="1">
    <citation type="submission" date="2020-10" db="EMBL/GenBank/DDBJ databases">
        <title>Novel species in genus Corynebacterium.</title>
        <authorList>
            <person name="Zhang G."/>
        </authorList>
    </citation>
    <scope>NUCLEOTIDE SEQUENCE [LARGE SCALE GENOMIC DNA]</scope>
    <source>
        <strain evidence="2 3">DSM 45110</strain>
    </source>
</reference>
<protein>
    <submittedName>
        <fullName evidence="2">GNAT family N-acetyltransferase</fullName>
    </submittedName>
</protein>
<sequence length="197" mass="22589">MTASAYTTPVRLKGERVTLERLTPEHHDELVDAVKDGELWKLWFTQVPTPEKMSEEIAHRLRRQDEGTMIPLVLRAAADGQVLGMTTYYDPDAENRNILIGYTWMRASVQGTGVNAEAKLLMLRHAFEVIGCERVELRAHHMNLPSRRAIERLGAHLDGILRRHTLMENGTWRDSCVYSILKFEWPAVEMGLQARLE</sequence>
<organism evidence="2 3">
    <name type="scientific">Corynebacterium suicordis DSM 45110</name>
    <dbReference type="NCBI Taxonomy" id="1121369"/>
    <lineage>
        <taxon>Bacteria</taxon>
        <taxon>Bacillati</taxon>
        <taxon>Actinomycetota</taxon>
        <taxon>Actinomycetes</taxon>
        <taxon>Mycobacteriales</taxon>
        <taxon>Corynebacteriaceae</taxon>
        <taxon>Corynebacterium</taxon>
    </lineage>
</organism>
<dbReference type="Pfam" id="PF13302">
    <property type="entry name" value="Acetyltransf_3"/>
    <property type="match status" value="1"/>
</dbReference>
<dbReference type="Proteomes" id="UP000635902">
    <property type="component" value="Unassembled WGS sequence"/>
</dbReference>
<dbReference type="PROSITE" id="PS51186">
    <property type="entry name" value="GNAT"/>
    <property type="match status" value="1"/>
</dbReference>
<dbReference type="SUPFAM" id="SSF55729">
    <property type="entry name" value="Acyl-CoA N-acyltransferases (Nat)"/>
    <property type="match status" value="1"/>
</dbReference>
<dbReference type="InterPro" id="IPR016181">
    <property type="entry name" value="Acyl_CoA_acyltransferase"/>
</dbReference>
<keyword evidence="3" id="KW-1185">Reference proteome</keyword>
<gene>
    <name evidence="2" type="ORF">IRY30_03475</name>
</gene>
<comment type="caution">
    <text evidence="2">The sequence shown here is derived from an EMBL/GenBank/DDBJ whole genome shotgun (WGS) entry which is preliminary data.</text>
</comment>
<dbReference type="EMBL" id="JADKMY010000001">
    <property type="protein sequence ID" value="MBF4553144.1"/>
    <property type="molecule type" value="Genomic_DNA"/>
</dbReference>
<evidence type="ECO:0000313" key="2">
    <source>
        <dbReference type="EMBL" id="MBF4553144.1"/>
    </source>
</evidence>
<accession>A0ABR9ZIF4</accession>
<feature type="domain" description="N-acetyltransferase" evidence="1">
    <location>
        <begin position="17"/>
        <end position="195"/>
    </location>
</feature>
<evidence type="ECO:0000313" key="3">
    <source>
        <dbReference type="Proteomes" id="UP000635902"/>
    </source>
</evidence>
<dbReference type="Gene3D" id="3.40.630.30">
    <property type="match status" value="1"/>
</dbReference>